<evidence type="ECO:0000313" key="8">
    <source>
        <dbReference type="EMBL" id="MBC1486843.1"/>
    </source>
</evidence>
<dbReference type="Gene3D" id="3.40.930.10">
    <property type="entry name" value="Mannitol-specific EII, Chain A"/>
    <property type="match status" value="1"/>
</dbReference>
<keyword evidence="4" id="KW-0808">Transferase</keyword>
<organism evidence="8 10">
    <name type="scientific">Listeria seeligeri</name>
    <dbReference type="NCBI Taxonomy" id="1640"/>
    <lineage>
        <taxon>Bacteria</taxon>
        <taxon>Bacillati</taxon>
        <taxon>Bacillota</taxon>
        <taxon>Bacilli</taxon>
        <taxon>Bacillales</taxon>
        <taxon>Listeriaceae</taxon>
        <taxon>Listeria</taxon>
    </lineage>
</organism>
<evidence type="ECO:0000259" key="6">
    <source>
        <dbReference type="PROSITE" id="PS51094"/>
    </source>
</evidence>
<keyword evidence="3 7" id="KW-0762">Sugar transport</keyword>
<dbReference type="GO" id="GO:0008982">
    <property type="term" value="F:protein-N(PI)-phosphohistidine-sugar phosphotransferase activity"/>
    <property type="evidence" value="ECO:0007669"/>
    <property type="project" value="InterPro"/>
</dbReference>
<dbReference type="InterPro" id="IPR051541">
    <property type="entry name" value="PTS_SugarTrans_NitroReg"/>
</dbReference>
<gene>
    <name evidence="8" type="ORF">HB897_11455</name>
    <name evidence="7" type="ORF">UQ68_12360</name>
</gene>
<reference evidence="7 9" key="1">
    <citation type="submission" date="2015-02" db="EMBL/GenBank/DDBJ databases">
        <title>Sequencing of Listeria spp. dairy environmental strains.</title>
        <authorList>
            <person name="Muhterem-Uyar M."/>
            <person name="Wagner M."/>
            <person name="Schmitz-Esser S."/>
            <person name="Stessl B."/>
        </authorList>
    </citation>
    <scope>NUCLEOTIDE SEQUENCE [LARGE SCALE GENOMIC DNA]</scope>
    <source>
        <strain evidence="7 9">7KSM</strain>
    </source>
</reference>
<evidence type="ECO:0000256" key="5">
    <source>
        <dbReference type="ARBA" id="ARBA00022683"/>
    </source>
</evidence>
<keyword evidence="1" id="KW-0813">Transport</keyword>
<dbReference type="NCBIfam" id="TIGR00848">
    <property type="entry name" value="fruA"/>
    <property type="match status" value="1"/>
</dbReference>
<evidence type="ECO:0000313" key="7">
    <source>
        <dbReference type="EMBL" id="KKD45077.1"/>
    </source>
</evidence>
<reference evidence="8 10" key="2">
    <citation type="submission" date="2020-03" db="EMBL/GenBank/DDBJ databases">
        <title>Soil Listeria distribution.</title>
        <authorList>
            <person name="Liao J."/>
            <person name="Wiedmann M."/>
        </authorList>
    </citation>
    <scope>NUCLEOTIDE SEQUENCE [LARGE SCALE GENOMIC DNA]</scope>
    <source>
        <strain evidence="8 10">FSL L7-1560</strain>
    </source>
</reference>
<accession>A0A7X1C746</accession>
<protein>
    <submittedName>
        <fullName evidence="7">PTS sugar transporter subunit IIA</fullName>
    </submittedName>
    <submittedName>
        <fullName evidence="8">PTS transporter subunit EIIA</fullName>
    </submittedName>
</protein>
<name>A0A7X1C746_LISSE</name>
<dbReference type="InterPro" id="IPR016152">
    <property type="entry name" value="PTrfase/Anion_transptr"/>
</dbReference>
<dbReference type="PANTHER" id="PTHR47738:SF2">
    <property type="entry name" value="PTS SYSTEM FRUCTOSE-LIKE EIIA COMPONENT"/>
    <property type="match status" value="1"/>
</dbReference>
<dbReference type="RefSeq" id="WP_046327947.1">
    <property type="nucleotide sequence ID" value="NZ_CP034772.1"/>
</dbReference>
<sequence length="148" mass="16941">MNISNLINENRIIFDNRIQTKQLLFEKVAEVLEQEGAITNHKKFVRDLYKREEETSTGIESGFGIPHTKSKYVKEPLIVFVHSGIIADYFGLDDAPIECSFIIGVPKKAADTHLEILSNLSRKLMNNEFIEKLKKSKSKEEIMTILSE</sequence>
<dbReference type="Pfam" id="PF00359">
    <property type="entry name" value="PTS_EIIA_2"/>
    <property type="match status" value="1"/>
</dbReference>
<evidence type="ECO:0000313" key="9">
    <source>
        <dbReference type="Proteomes" id="UP000033536"/>
    </source>
</evidence>
<dbReference type="EMBL" id="JAARRG010000008">
    <property type="protein sequence ID" value="MBC1486843.1"/>
    <property type="molecule type" value="Genomic_DNA"/>
</dbReference>
<comment type="caution">
    <text evidence="8">The sequence shown here is derived from an EMBL/GenBank/DDBJ whole genome shotgun (WGS) entry which is preliminary data.</text>
</comment>
<dbReference type="Proteomes" id="UP000033536">
    <property type="component" value="Unassembled WGS sequence"/>
</dbReference>
<evidence type="ECO:0000256" key="1">
    <source>
        <dbReference type="ARBA" id="ARBA00022448"/>
    </source>
</evidence>
<dbReference type="EMBL" id="JYOM01000015">
    <property type="protein sequence ID" value="KKD45077.1"/>
    <property type="molecule type" value="Genomic_DNA"/>
</dbReference>
<dbReference type="CDD" id="cd00211">
    <property type="entry name" value="PTS_IIA_fru"/>
    <property type="match status" value="1"/>
</dbReference>
<feature type="domain" description="PTS EIIA type-2" evidence="6">
    <location>
        <begin position="5"/>
        <end position="148"/>
    </location>
</feature>
<keyword evidence="9" id="KW-1185">Reference proteome</keyword>
<evidence type="ECO:0000256" key="2">
    <source>
        <dbReference type="ARBA" id="ARBA00022553"/>
    </source>
</evidence>
<dbReference type="PROSITE" id="PS51094">
    <property type="entry name" value="PTS_EIIA_TYPE_2"/>
    <property type="match status" value="1"/>
</dbReference>
<evidence type="ECO:0000313" key="10">
    <source>
        <dbReference type="Proteomes" id="UP000523362"/>
    </source>
</evidence>
<dbReference type="SUPFAM" id="SSF55804">
    <property type="entry name" value="Phoshotransferase/anion transport protein"/>
    <property type="match status" value="1"/>
</dbReference>
<proteinExistence type="predicted"/>
<dbReference type="GO" id="GO:0016020">
    <property type="term" value="C:membrane"/>
    <property type="evidence" value="ECO:0007669"/>
    <property type="project" value="InterPro"/>
</dbReference>
<keyword evidence="5" id="KW-0598">Phosphotransferase system</keyword>
<evidence type="ECO:0000256" key="4">
    <source>
        <dbReference type="ARBA" id="ARBA00022679"/>
    </source>
</evidence>
<dbReference type="PANTHER" id="PTHR47738">
    <property type="entry name" value="PTS SYSTEM FRUCTOSE-LIKE EIIA COMPONENT-RELATED"/>
    <property type="match status" value="1"/>
</dbReference>
<keyword evidence="2" id="KW-0597">Phosphoprotein</keyword>
<dbReference type="AlphaFoldDB" id="A0A7X1C746"/>
<evidence type="ECO:0000256" key="3">
    <source>
        <dbReference type="ARBA" id="ARBA00022597"/>
    </source>
</evidence>
<dbReference type="Proteomes" id="UP000523362">
    <property type="component" value="Unassembled WGS sequence"/>
</dbReference>
<dbReference type="InterPro" id="IPR002178">
    <property type="entry name" value="PTS_EIIA_type-2_dom"/>
</dbReference>
<dbReference type="GO" id="GO:0009401">
    <property type="term" value="P:phosphoenolpyruvate-dependent sugar phosphotransferase system"/>
    <property type="evidence" value="ECO:0007669"/>
    <property type="project" value="UniProtKB-KW"/>
</dbReference>
<dbReference type="InterPro" id="IPR004715">
    <property type="entry name" value="PTS_IIA_fruc"/>
</dbReference>